<evidence type="ECO:0000259" key="7">
    <source>
        <dbReference type="PROSITE" id="PS01124"/>
    </source>
</evidence>
<dbReference type="PRINTS" id="PR00032">
    <property type="entry name" value="HTHARAC"/>
</dbReference>
<dbReference type="EMBL" id="FNFL01000002">
    <property type="protein sequence ID" value="SDK00315.1"/>
    <property type="molecule type" value="Genomic_DNA"/>
</dbReference>
<dbReference type="PROSITE" id="PS01124">
    <property type="entry name" value="HTH_ARAC_FAMILY_2"/>
    <property type="match status" value="1"/>
</dbReference>
<name>A0A1G8YDM1_9BACI</name>
<dbReference type="SUPFAM" id="SSF57884">
    <property type="entry name" value="Ada DNA repair protein, N-terminal domain (N-Ada 10)"/>
    <property type="match status" value="1"/>
</dbReference>
<dbReference type="InterPro" id="IPR035451">
    <property type="entry name" value="Ada-like_dom_sf"/>
</dbReference>
<dbReference type="GO" id="GO:0003700">
    <property type="term" value="F:DNA-binding transcription factor activity"/>
    <property type="evidence" value="ECO:0007669"/>
    <property type="project" value="InterPro"/>
</dbReference>
<dbReference type="InterPro" id="IPR016220">
    <property type="entry name" value="Me-P-triester_DNA_alkyl-Trfase"/>
</dbReference>
<evidence type="ECO:0000256" key="1">
    <source>
        <dbReference type="ARBA" id="ARBA00001947"/>
    </source>
</evidence>
<comment type="cofactor">
    <cofactor evidence="1">
        <name>Zn(2+)</name>
        <dbReference type="ChEBI" id="CHEBI:29105"/>
    </cofactor>
</comment>
<reference evidence="8 9" key="1">
    <citation type="submission" date="2016-10" db="EMBL/GenBank/DDBJ databases">
        <authorList>
            <person name="de Groot N.N."/>
        </authorList>
    </citation>
    <scope>NUCLEOTIDE SEQUENCE [LARGE SCALE GENOMIC DNA]</scope>
    <source>
        <strain evidence="8 9">CGMCC 1.6502</strain>
    </source>
</reference>
<dbReference type="PANTHER" id="PTHR43280">
    <property type="entry name" value="ARAC-FAMILY TRANSCRIPTIONAL REGULATOR"/>
    <property type="match status" value="1"/>
</dbReference>
<dbReference type="SUPFAM" id="SSF46689">
    <property type="entry name" value="Homeodomain-like"/>
    <property type="match status" value="2"/>
</dbReference>
<dbReference type="Gene3D" id="1.10.10.60">
    <property type="entry name" value="Homeodomain-like"/>
    <property type="match status" value="2"/>
</dbReference>
<dbReference type="GO" id="GO:0006281">
    <property type="term" value="P:DNA repair"/>
    <property type="evidence" value="ECO:0007669"/>
    <property type="project" value="InterPro"/>
</dbReference>
<dbReference type="InterPro" id="IPR018060">
    <property type="entry name" value="HTH_AraC"/>
</dbReference>
<dbReference type="InterPro" id="IPR020449">
    <property type="entry name" value="Tscrpt_reg_AraC-type_HTH"/>
</dbReference>
<dbReference type="SMART" id="SM00342">
    <property type="entry name" value="HTH_ARAC"/>
    <property type="match status" value="1"/>
</dbReference>
<evidence type="ECO:0000313" key="9">
    <source>
        <dbReference type="Proteomes" id="UP000198694"/>
    </source>
</evidence>
<dbReference type="InterPro" id="IPR004026">
    <property type="entry name" value="Ada_DNA_repair_Zn-bd"/>
</dbReference>
<keyword evidence="9" id="KW-1185">Reference proteome</keyword>
<sequence>MDNYPIPSIPSKYWKAISNNDSDFDNEFYYGVKTTKIFCRPSCKSRVPNKNNVYIFKEAQSALELGFRPCKRCKPDNLLLPNEEWVEIICEWMDKNFQDDITLNSLSEIFHSSPFHLQRTFNKVKGESPLAYLQKKRLTTAAKKLKDTNYPIQLISSEVGFPNNSYFSTVFKKYYQVTPNNYRKQFR</sequence>
<keyword evidence="8" id="KW-0808">Transferase</keyword>
<dbReference type="InterPro" id="IPR009057">
    <property type="entry name" value="Homeodomain-like_sf"/>
</dbReference>
<dbReference type="Pfam" id="PF12833">
    <property type="entry name" value="HTH_18"/>
    <property type="match status" value="1"/>
</dbReference>
<accession>A0A1G8YDM1</accession>
<feature type="domain" description="HTH araC/xylS-type" evidence="7">
    <location>
        <begin position="87"/>
        <end position="185"/>
    </location>
</feature>
<dbReference type="OrthoDB" id="9802228at2"/>
<dbReference type="GO" id="GO:0032259">
    <property type="term" value="P:methylation"/>
    <property type="evidence" value="ECO:0007669"/>
    <property type="project" value="UniProtKB-KW"/>
</dbReference>
<evidence type="ECO:0000256" key="6">
    <source>
        <dbReference type="ARBA" id="ARBA00023163"/>
    </source>
</evidence>
<gene>
    <name evidence="8" type="ORF">SAMN05216243_1529</name>
</gene>
<dbReference type="Pfam" id="PF02805">
    <property type="entry name" value="Ada_Zn_binding"/>
    <property type="match status" value="1"/>
</dbReference>
<dbReference type="GO" id="GO:0043565">
    <property type="term" value="F:sequence-specific DNA binding"/>
    <property type="evidence" value="ECO:0007669"/>
    <property type="project" value="InterPro"/>
</dbReference>
<dbReference type="AlphaFoldDB" id="A0A1G8YDM1"/>
<proteinExistence type="predicted"/>
<keyword evidence="4" id="KW-0238">DNA-binding</keyword>
<dbReference type="GO" id="GO:0008270">
    <property type="term" value="F:zinc ion binding"/>
    <property type="evidence" value="ECO:0007669"/>
    <property type="project" value="InterPro"/>
</dbReference>
<dbReference type="Proteomes" id="UP000198694">
    <property type="component" value="Unassembled WGS sequence"/>
</dbReference>
<dbReference type="PANTHER" id="PTHR43280:SF28">
    <property type="entry name" value="HTH-TYPE TRANSCRIPTIONAL ACTIVATOR RHAS"/>
    <property type="match status" value="1"/>
</dbReference>
<evidence type="ECO:0000256" key="4">
    <source>
        <dbReference type="ARBA" id="ARBA00023125"/>
    </source>
</evidence>
<dbReference type="RefSeq" id="WP_093212700.1">
    <property type="nucleotide sequence ID" value="NZ_FNFL01000002.1"/>
</dbReference>
<dbReference type="Gene3D" id="3.40.10.10">
    <property type="entry name" value="DNA Methylphosphotriester Repair Domain"/>
    <property type="match status" value="1"/>
</dbReference>
<protein>
    <submittedName>
        <fullName evidence="8">AraC family transcriptional regulator, regulatory protein of adaptative response / methylphosphotriester-DNA alkyltransferase methyltransferase</fullName>
    </submittedName>
</protein>
<evidence type="ECO:0000256" key="5">
    <source>
        <dbReference type="ARBA" id="ARBA00023159"/>
    </source>
</evidence>
<dbReference type="GO" id="GO:0008168">
    <property type="term" value="F:methyltransferase activity"/>
    <property type="evidence" value="ECO:0007669"/>
    <property type="project" value="UniProtKB-KW"/>
</dbReference>
<evidence type="ECO:0000256" key="3">
    <source>
        <dbReference type="ARBA" id="ARBA00023015"/>
    </source>
</evidence>
<keyword evidence="2 8" id="KW-0489">Methyltransferase</keyword>
<keyword evidence="3" id="KW-0805">Transcription regulation</keyword>
<keyword evidence="6" id="KW-0804">Transcription</keyword>
<keyword evidence="5" id="KW-0010">Activator</keyword>
<evidence type="ECO:0000256" key="2">
    <source>
        <dbReference type="ARBA" id="ARBA00022603"/>
    </source>
</evidence>
<evidence type="ECO:0000313" key="8">
    <source>
        <dbReference type="EMBL" id="SDK00315.1"/>
    </source>
</evidence>
<dbReference type="STRING" id="407036.SAMN05216243_1529"/>
<dbReference type="PIRSF" id="PIRSF000408">
    <property type="entry name" value="Alkyltransferas_AdaA"/>
    <property type="match status" value="1"/>
</dbReference>
<organism evidence="8 9">
    <name type="scientific">Sediminibacillus albus</name>
    <dbReference type="NCBI Taxonomy" id="407036"/>
    <lineage>
        <taxon>Bacteria</taxon>
        <taxon>Bacillati</taxon>
        <taxon>Bacillota</taxon>
        <taxon>Bacilli</taxon>
        <taxon>Bacillales</taxon>
        <taxon>Bacillaceae</taxon>
        <taxon>Sediminibacillus</taxon>
    </lineage>
</organism>